<evidence type="ECO:0000313" key="3">
    <source>
        <dbReference type="Proteomes" id="UP000669179"/>
    </source>
</evidence>
<organism evidence="2 3">
    <name type="scientific">Actinomadura barringtoniae</name>
    <dbReference type="NCBI Taxonomy" id="1427535"/>
    <lineage>
        <taxon>Bacteria</taxon>
        <taxon>Bacillati</taxon>
        <taxon>Actinomycetota</taxon>
        <taxon>Actinomycetes</taxon>
        <taxon>Streptosporangiales</taxon>
        <taxon>Thermomonosporaceae</taxon>
        <taxon>Actinomadura</taxon>
    </lineage>
</organism>
<gene>
    <name evidence="2" type="ORF">J4573_14830</name>
</gene>
<keyword evidence="1" id="KW-0732">Signal</keyword>
<proteinExistence type="predicted"/>
<accession>A0A939P943</accession>
<name>A0A939P943_9ACTN</name>
<reference evidence="2" key="1">
    <citation type="submission" date="2021-03" db="EMBL/GenBank/DDBJ databases">
        <authorList>
            <person name="Kanchanasin P."/>
            <person name="Saeng-In P."/>
            <person name="Phongsopitanun W."/>
            <person name="Yuki M."/>
            <person name="Kudo T."/>
            <person name="Ohkuma M."/>
            <person name="Tanasupawat S."/>
        </authorList>
    </citation>
    <scope>NUCLEOTIDE SEQUENCE</scope>
    <source>
        <strain evidence="2">GKU 128</strain>
    </source>
</reference>
<keyword evidence="3" id="KW-1185">Reference proteome</keyword>
<dbReference type="AlphaFoldDB" id="A0A939P943"/>
<evidence type="ECO:0000256" key="1">
    <source>
        <dbReference type="SAM" id="SignalP"/>
    </source>
</evidence>
<evidence type="ECO:0008006" key="4">
    <source>
        <dbReference type="Google" id="ProtNLM"/>
    </source>
</evidence>
<feature type="signal peptide" evidence="1">
    <location>
        <begin position="1"/>
        <end position="19"/>
    </location>
</feature>
<protein>
    <recommendedName>
        <fullName evidence="4">DUF11 domain-containing protein</fullName>
    </recommendedName>
</protein>
<dbReference type="EMBL" id="JAGEOJ010000005">
    <property type="protein sequence ID" value="MBO2448377.1"/>
    <property type="molecule type" value="Genomic_DNA"/>
</dbReference>
<comment type="caution">
    <text evidence="2">The sequence shown here is derived from an EMBL/GenBank/DDBJ whole genome shotgun (WGS) entry which is preliminary data.</text>
</comment>
<feature type="chain" id="PRO_5039488473" description="DUF11 domain-containing protein" evidence="1">
    <location>
        <begin position="20"/>
        <end position="185"/>
    </location>
</feature>
<evidence type="ECO:0000313" key="2">
    <source>
        <dbReference type="EMBL" id="MBO2448377.1"/>
    </source>
</evidence>
<sequence length="185" mass="19749">MRRRLVVVVIVAAVAVATAAAVALRPDGSKRAVDAASVRDWLELETDPAVTPVGSPSLVPGGQYTYEFRVTNTGPAPVRQLVVHTEKVIGGRAGEQFRILSVSEPSCRPWRGLHCQFDLMGPGESRTVKVKGQAEATRHPGDVLTLNTFLAAFAPANGGQVSYDVLGERQATKGIFRTARSRAST</sequence>
<dbReference type="Proteomes" id="UP000669179">
    <property type="component" value="Unassembled WGS sequence"/>
</dbReference>
<dbReference type="RefSeq" id="WP_208256013.1">
    <property type="nucleotide sequence ID" value="NZ_JAGEOJ010000005.1"/>
</dbReference>